<accession>A0A917ALM3</accession>
<keyword evidence="3" id="KW-0479">Metal-binding</keyword>
<name>A0A917ALM3_9RHOB</name>
<dbReference type="SUPFAM" id="SSF56014">
    <property type="entry name" value="Nitrite and sulphite reductase 4Fe-4S domain-like"/>
    <property type="match status" value="1"/>
</dbReference>
<evidence type="ECO:0000259" key="7">
    <source>
        <dbReference type="Pfam" id="PF03460"/>
    </source>
</evidence>
<dbReference type="InterPro" id="IPR051329">
    <property type="entry name" value="NIR_SIR_4Fe-4S"/>
</dbReference>
<evidence type="ECO:0000256" key="3">
    <source>
        <dbReference type="ARBA" id="ARBA00022723"/>
    </source>
</evidence>
<evidence type="ECO:0000313" key="8">
    <source>
        <dbReference type="EMBL" id="GGE60730.1"/>
    </source>
</evidence>
<dbReference type="NCBIfam" id="TIGR02435">
    <property type="entry name" value="CobG"/>
    <property type="match status" value="1"/>
</dbReference>
<feature type="domain" description="Nitrite/Sulfite reductase ferredoxin-like" evidence="7">
    <location>
        <begin position="16"/>
        <end position="80"/>
    </location>
</feature>
<evidence type="ECO:0000256" key="5">
    <source>
        <dbReference type="ARBA" id="ARBA00023004"/>
    </source>
</evidence>
<proteinExistence type="predicted"/>
<dbReference type="PROSITE" id="PS00365">
    <property type="entry name" value="NIR_SIR"/>
    <property type="match status" value="1"/>
</dbReference>
<evidence type="ECO:0000256" key="2">
    <source>
        <dbReference type="ARBA" id="ARBA00022617"/>
    </source>
</evidence>
<dbReference type="RefSeq" id="WP_095595476.1">
    <property type="nucleotide sequence ID" value="NZ_BMKN01000003.1"/>
</dbReference>
<dbReference type="PANTHER" id="PTHR32439:SF9">
    <property type="entry name" value="BLR3264 PROTEIN"/>
    <property type="match status" value="1"/>
</dbReference>
<dbReference type="InterPro" id="IPR012798">
    <property type="entry name" value="Cbl_synth_CobG-like"/>
</dbReference>
<dbReference type="InterPro" id="IPR006066">
    <property type="entry name" value="NO2/SO3_Rdtase_FeS/sirohaem_BS"/>
</dbReference>
<dbReference type="EMBL" id="BMKN01000003">
    <property type="protein sequence ID" value="GGE60730.1"/>
    <property type="molecule type" value="Genomic_DNA"/>
</dbReference>
<evidence type="ECO:0000256" key="4">
    <source>
        <dbReference type="ARBA" id="ARBA00023002"/>
    </source>
</evidence>
<dbReference type="InterPro" id="IPR005117">
    <property type="entry name" value="NiRdtase/SiRdtase_haem-b_fer"/>
</dbReference>
<dbReference type="Gene3D" id="3.30.413.10">
    <property type="entry name" value="Sulfite Reductase Hemoprotein, domain 1"/>
    <property type="match status" value="2"/>
</dbReference>
<evidence type="ECO:0000256" key="1">
    <source>
        <dbReference type="ARBA" id="ARBA00022485"/>
    </source>
</evidence>
<keyword evidence="2" id="KW-0349">Heme</keyword>
<dbReference type="PANTHER" id="PTHR32439">
    <property type="entry name" value="FERREDOXIN--NITRITE REDUCTASE, CHLOROPLASTIC"/>
    <property type="match status" value="1"/>
</dbReference>
<dbReference type="GO" id="GO:0016491">
    <property type="term" value="F:oxidoreductase activity"/>
    <property type="evidence" value="ECO:0007669"/>
    <property type="project" value="UniProtKB-KW"/>
</dbReference>
<dbReference type="InterPro" id="IPR036136">
    <property type="entry name" value="Nit/Sulf_reduc_fer-like_dom_sf"/>
</dbReference>
<reference evidence="8" key="1">
    <citation type="journal article" date="2014" name="Int. J. Syst. Evol. Microbiol.">
        <title>Complete genome sequence of Corynebacterium casei LMG S-19264T (=DSM 44701T), isolated from a smear-ripened cheese.</title>
        <authorList>
            <consortium name="US DOE Joint Genome Institute (JGI-PGF)"/>
            <person name="Walter F."/>
            <person name="Albersmeier A."/>
            <person name="Kalinowski J."/>
            <person name="Ruckert C."/>
        </authorList>
    </citation>
    <scope>NUCLEOTIDE SEQUENCE</scope>
    <source>
        <strain evidence="8">CGMCC 1.16012</strain>
    </source>
</reference>
<dbReference type="GO" id="GO:0051539">
    <property type="term" value="F:4 iron, 4 sulfur cluster binding"/>
    <property type="evidence" value="ECO:0007669"/>
    <property type="project" value="UniProtKB-KW"/>
</dbReference>
<evidence type="ECO:0000313" key="9">
    <source>
        <dbReference type="Proteomes" id="UP000606730"/>
    </source>
</evidence>
<dbReference type="GO" id="GO:0046872">
    <property type="term" value="F:metal ion binding"/>
    <property type="evidence" value="ECO:0007669"/>
    <property type="project" value="UniProtKB-KW"/>
</dbReference>
<gene>
    <name evidence="8" type="ORF">GCM10011517_30310</name>
</gene>
<dbReference type="Pfam" id="PF03460">
    <property type="entry name" value="NIR_SIR_ferr"/>
    <property type="match status" value="1"/>
</dbReference>
<dbReference type="GO" id="GO:0020037">
    <property type="term" value="F:heme binding"/>
    <property type="evidence" value="ECO:0007669"/>
    <property type="project" value="InterPro"/>
</dbReference>
<dbReference type="OrthoDB" id="7459360at2"/>
<keyword evidence="6" id="KW-0411">Iron-sulfur</keyword>
<sequence length="395" mass="41485">MSTPEIKGWCPGALRPMMSGDGLVVRIRPRLARLTAEQAMGIADLSRRFGNGLIDLSSRANVQLRGVTEASHSALIDGLRDLGLVDDDAALEARRNITVTPFWTGVDETCQIAAALETGLAGPDAPALPGKFGFAVDCGPSPVLQDVSADIRIERNADGLICRADGGETGMPVTERTAAEAALELASWFLGTGGAPDGRGRMAKHLASGVQMPQVMCKTKACQSSFSAHPGATKTGALVGFEFGQIDADLLSELAALGPIRVTPWRMLLLEQGDVTPDLGPTRTSFANGRDNLITQSDDPRLRVTACTGAPACTQAIGETRPLARRLANAIAPNTHLHVSGCSKGCAHPTVCDITLVATAPDEYDLIRNGRAQDAPAMTGLTQDQIQEALNAPHL</sequence>
<protein>
    <submittedName>
        <fullName evidence="8">Precorrin-3B synthase</fullName>
    </submittedName>
</protein>
<reference evidence="8" key="2">
    <citation type="submission" date="2020-09" db="EMBL/GenBank/DDBJ databases">
        <authorList>
            <person name="Sun Q."/>
            <person name="Zhou Y."/>
        </authorList>
    </citation>
    <scope>NUCLEOTIDE SEQUENCE</scope>
    <source>
        <strain evidence="8">CGMCC 1.16012</strain>
    </source>
</reference>
<evidence type="ECO:0000256" key="6">
    <source>
        <dbReference type="ARBA" id="ARBA00023014"/>
    </source>
</evidence>
<comment type="caution">
    <text evidence="8">The sequence shown here is derived from an EMBL/GenBank/DDBJ whole genome shotgun (WGS) entry which is preliminary data.</text>
</comment>
<dbReference type="Gene3D" id="3.90.480.10">
    <property type="entry name" value="Sulfite Reductase Hemoprotein,Domain 2"/>
    <property type="match status" value="1"/>
</dbReference>
<keyword evidence="9" id="KW-1185">Reference proteome</keyword>
<keyword evidence="5" id="KW-0408">Iron</keyword>
<keyword evidence="4" id="KW-0560">Oxidoreductase</keyword>
<keyword evidence="1" id="KW-0004">4Fe-4S</keyword>
<dbReference type="AlphaFoldDB" id="A0A917ALM3"/>
<dbReference type="Proteomes" id="UP000606730">
    <property type="component" value="Unassembled WGS sequence"/>
</dbReference>
<dbReference type="InterPro" id="IPR045854">
    <property type="entry name" value="NO2/SO3_Rdtase_4Fe4S_sf"/>
</dbReference>
<organism evidence="8 9">
    <name type="scientific">Actibacterium pelagium</name>
    <dbReference type="NCBI Taxonomy" id="2029103"/>
    <lineage>
        <taxon>Bacteria</taxon>
        <taxon>Pseudomonadati</taxon>
        <taxon>Pseudomonadota</taxon>
        <taxon>Alphaproteobacteria</taxon>
        <taxon>Rhodobacterales</taxon>
        <taxon>Roseobacteraceae</taxon>
        <taxon>Actibacterium</taxon>
    </lineage>
</organism>
<dbReference type="SUPFAM" id="SSF55124">
    <property type="entry name" value="Nitrite/Sulfite reductase N-terminal domain-like"/>
    <property type="match status" value="1"/>
</dbReference>